<dbReference type="AlphaFoldDB" id="A0A9D0Z3V7"/>
<comment type="caution">
    <text evidence="2">The sequence shown here is derived from an EMBL/GenBank/DDBJ whole genome shotgun (WGS) entry which is preliminary data.</text>
</comment>
<proteinExistence type="predicted"/>
<name>A0A9D0Z3V7_9FIRM</name>
<evidence type="ECO:0000313" key="3">
    <source>
        <dbReference type="Proteomes" id="UP000886796"/>
    </source>
</evidence>
<reference evidence="2" key="2">
    <citation type="journal article" date="2021" name="PeerJ">
        <title>Extensive microbial diversity within the chicken gut microbiome revealed by metagenomics and culture.</title>
        <authorList>
            <person name="Gilroy R."/>
            <person name="Ravi A."/>
            <person name="Getino M."/>
            <person name="Pursley I."/>
            <person name="Horton D.L."/>
            <person name="Alikhan N.F."/>
            <person name="Baker D."/>
            <person name="Gharbi K."/>
            <person name="Hall N."/>
            <person name="Watson M."/>
            <person name="Adriaenssens E.M."/>
            <person name="Foster-Nyarko E."/>
            <person name="Jarju S."/>
            <person name="Secka A."/>
            <person name="Antonio M."/>
            <person name="Oren A."/>
            <person name="Chaudhuri R.R."/>
            <person name="La Ragione R."/>
            <person name="Hildebrand F."/>
            <person name="Pallen M.J."/>
        </authorList>
    </citation>
    <scope>NUCLEOTIDE SEQUENCE</scope>
    <source>
        <strain evidence="2">13361</strain>
    </source>
</reference>
<reference evidence="2" key="1">
    <citation type="submission" date="2020-10" db="EMBL/GenBank/DDBJ databases">
        <authorList>
            <person name="Gilroy R."/>
        </authorList>
    </citation>
    <scope>NUCLEOTIDE SEQUENCE</scope>
    <source>
        <strain evidence="2">13361</strain>
    </source>
</reference>
<dbReference type="InterPro" id="IPR016181">
    <property type="entry name" value="Acyl_CoA_acyltransferase"/>
</dbReference>
<dbReference type="Pfam" id="PF08445">
    <property type="entry name" value="FR47"/>
    <property type="match status" value="1"/>
</dbReference>
<dbReference type="PROSITE" id="PS51186">
    <property type="entry name" value="GNAT"/>
    <property type="match status" value="1"/>
</dbReference>
<dbReference type="InterPro" id="IPR013653">
    <property type="entry name" value="GCN5-like_dom"/>
</dbReference>
<evidence type="ECO:0000259" key="1">
    <source>
        <dbReference type="PROSITE" id="PS51186"/>
    </source>
</evidence>
<sequence>MRDIPVFTTEFGVGSLILREIPYRQEAYIRIQDTGQPEIFLKECVDFCKTAGAERIYGTGHTCCESYPLHTAVLQMQGDVAGMGDTDAAVFPVVEKNLSRFRELYNEKMGRVPNASFLTEADAREILKEGSGYFVHREGELLGIGVVKEPRLLALAACRKGAGETVVKALSHTFADRQVLLEVASANGKACLLYERLGFVPTAELSRWYRIF</sequence>
<dbReference type="GO" id="GO:0016747">
    <property type="term" value="F:acyltransferase activity, transferring groups other than amino-acyl groups"/>
    <property type="evidence" value="ECO:0007669"/>
    <property type="project" value="InterPro"/>
</dbReference>
<dbReference type="Gene3D" id="3.40.630.30">
    <property type="match status" value="1"/>
</dbReference>
<evidence type="ECO:0000313" key="2">
    <source>
        <dbReference type="EMBL" id="HIQ68484.1"/>
    </source>
</evidence>
<feature type="domain" description="N-acetyltransferase" evidence="1">
    <location>
        <begin position="88"/>
        <end position="212"/>
    </location>
</feature>
<dbReference type="SUPFAM" id="SSF55729">
    <property type="entry name" value="Acyl-CoA N-acyltransferases (Nat)"/>
    <property type="match status" value="1"/>
</dbReference>
<dbReference type="Proteomes" id="UP000886796">
    <property type="component" value="Unassembled WGS sequence"/>
</dbReference>
<protein>
    <recommendedName>
        <fullName evidence="1">N-acetyltransferase domain-containing protein</fullName>
    </recommendedName>
</protein>
<organism evidence="2 3">
    <name type="scientific">Candidatus Faecousia excrementigallinarum</name>
    <dbReference type="NCBI Taxonomy" id="2840806"/>
    <lineage>
        <taxon>Bacteria</taxon>
        <taxon>Bacillati</taxon>
        <taxon>Bacillota</taxon>
        <taxon>Clostridia</taxon>
        <taxon>Eubacteriales</taxon>
        <taxon>Oscillospiraceae</taxon>
        <taxon>Faecousia</taxon>
    </lineage>
</organism>
<accession>A0A9D0Z3V7</accession>
<dbReference type="EMBL" id="DVFK01000111">
    <property type="protein sequence ID" value="HIQ68484.1"/>
    <property type="molecule type" value="Genomic_DNA"/>
</dbReference>
<gene>
    <name evidence="2" type="ORF">IAB74_08265</name>
</gene>
<dbReference type="InterPro" id="IPR000182">
    <property type="entry name" value="GNAT_dom"/>
</dbReference>